<dbReference type="AlphaFoldDB" id="A0A5J4YYL8"/>
<evidence type="ECO:0000256" key="3">
    <source>
        <dbReference type="ARBA" id="ARBA00022980"/>
    </source>
</evidence>
<evidence type="ECO:0000256" key="5">
    <source>
        <dbReference type="ARBA" id="ARBA00023274"/>
    </source>
</evidence>
<dbReference type="OrthoDB" id="270763at2759"/>
<name>A0A5J4YYL8_PORPP</name>
<keyword evidence="8" id="KW-1185">Reference proteome</keyword>
<dbReference type="Proteomes" id="UP000324585">
    <property type="component" value="Unassembled WGS sequence"/>
</dbReference>
<proteinExistence type="inferred from homology"/>
<keyword evidence="5" id="KW-0687">Ribonucleoprotein</keyword>
<comment type="similarity">
    <text evidence="2">Belongs to the universal ribosomal protein uL29 family.</text>
</comment>
<dbReference type="PANTHER" id="PTHR21183">
    <property type="entry name" value="RIBOSOMAL PROTEIN L47, MITOCHONDRIAL-RELATED"/>
    <property type="match status" value="1"/>
</dbReference>
<dbReference type="GO" id="GO:0032543">
    <property type="term" value="P:mitochondrial translation"/>
    <property type="evidence" value="ECO:0007669"/>
    <property type="project" value="TreeGrafter"/>
</dbReference>
<evidence type="ECO:0000313" key="7">
    <source>
        <dbReference type="EMBL" id="KAA8495723.1"/>
    </source>
</evidence>
<keyword evidence="3 7" id="KW-0689">Ribosomal protein</keyword>
<comment type="subcellular location">
    <subcellularLocation>
        <location evidence="1">Mitochondrion</location>
    </subcellularLocation>
</comment>
<sequence>MIDSAATFSSRVARRMAEQCPRAMSALARDWASRRLMSRGGAALLAWHRAGVDTGACLTRAQLFHARRHVWTDTAPGQRLKGDELIEERIRQRDAAKTQQHNSDTLAEFYGDPTVDERVAKVRSMKKPLLRDNSGLLDLLDPSGQAAQVPCGRSWRVAELRLKSFEDLHKLWWILLRERAVLHAERHYCRVNGYHWKGGSSRLFKIKTSMRGIKIVVGERKKAFKAARLLLLQREYDANPLPPQTRLEFKQRRVRERLAKLKRRNRERYLAEREAIAAQQKATESVEGETESNRE</sequence>
<dbReference type="Gene3D" id="6.10.330.20">
    <property type="match status" value="1"/>
</dbReference>
<keyword evidence="4" id="KW-0496">Mitochondrion</keyword>
<evidence type="ECO:0000313" key="8">
    <source>
        <dbReference type="Proteomes" id="UP000324585"/>
    </source>
</evidence>
<evidence type="ECO:0000256" key="1">
    <source>
        <dbReference type="ARBA" id="ARBA00004173"/>
    </source>
</evidence>
<dbReference type="GO" id="GO:0003735">
    <property type="term" value="F:structural constituent of ribosome"/>
    <property type="evidence" value="ECO:0007669"/>
    <property type="project" value="InterPro"/>
</dbReference>
<evidence type="ECO:0000256" key="2">
    <source>
        <dbReference type="ARBA" id="ARBA00009254"/>
    </source>
</evidence>
<dbReference type="InterPro" id="IPR038340">
    <property type="entry name" value="MRP-L47_sf"/>
</dbReference>
<dbReference type="PANTHER" id="PTHR21183:SF18">
    <property type="entry name" value="LARGE RIBOSOMAL SUBUNIT PROTEIN UL29M"/>
    <property type="match status" value="1"/>
</dbReference>
<dbReference type="InterPro" id="IPR010729">
    <property type="entry name" value="Ribosomal_uL29_mit"/>
</dbReference>
<comment type="caution">
    <text evidence="7">The sequence shown here is derived from an EMBL/GenBank/DDBJ whole genome shotgun (WGS) entry which is preliminary data.</text>
</comment>
<accession>A0A5J4YYL8</accession>
<organism evidence="7 8">
    <name type="scientific">Porphyridium purpureum</name>
    <name type="common">Red alga</name>
    <name type="synonym">Porphyridium cruentum</name>
    <dbReference type="NCBI Taxonomy" id="35688"/>
    <lineage>
        <taxon>Eukaryota</taxon>
        <taxon>Rhodophyta</taxon>
        <taxon>Bangiophyceae</taxon>
        <taxon>Porphyridiales</taxon>
        <taxon>Porphyridiaceae</taxon>
        <taxon>Porphyridium</taxon>
    </lineage>
</organism>
<reference evidence="8" key="1">
    <citation type="journal article" date="2019" name="Nat. Commun.">
        <title>Expansion of phycobilisome linker gene families in mesophilic red algae.</title>
        <authorList>
            <person name="Lee J."/>
            <person name="Kim D."/>
            <person name="Bhattacharya D."/>
            <person name="Yoon H.S."/>
        </authorList>
    </citation>
    <scope>NUCLEOTIDE SEQUENCE [LARGE SCALE GENOMIC DNA]</scope>
    <source>
        <strain evidence="8">CCMP 1328</strain>
    </source>
</reference>
<gene>
    <name evidence="7" type="ORF">FVE85_1878</name>
</gene>
<dbReference type="GO" id="GO:0005762">
    <property type="term" value="C:mitochondrial large ribosomal subunit"/>
    <property type="evidence" value="ECO:0007669"/>
    <property type="project" value="TreeGrafter"/>
</dbReference>
<protein>
    <recommendedName>
        <fullName evidence="6">Large ribosomal subunit protein uL29m</fullName>
    </recommendedName>
</protein>
<dbReference type="EMBL" id="VRMN01000003">
    <property type="protein sequence ID" value="KAA8495723.1"/>
    <property type="molecule type" value="Genomic_DNA"/>
</dbReference>
<dbReference type="Pfam" id="PF06984">
    <property type="entry name" value="MRP-L47"/>
    <property type="match status" value="1"/>
</dbReference>
<evidence type="ECO:0000256" key="6">
    <source>
        <dbReference type="ARBA" id="ARBA00035289"/>
    </source>
</evidence>
<evidence type="ECO:0000256" key="4">
    <source>
        <dbReference type="ARBA" id="ARBA00023128"/>
    </source>
</evidence>